<dbReference type="InterPro" id="IPR018490">
    <property type="entry name" value="cNMP-bd_dom_sf"/>
</dbReference>
<dbReference type="PROSITE" id="PS50042">
    <property type="entry name" value="CNMP_BINDING_3"/>
    <property type="match status" value="1"/>
</dbReference>
<dbReference type="CDD" id="cd00038">
    <property type="entry name" value="CAP_ED"/>
    <property type="match status" value="1"/>
</dbReference>
<protein>
    <recommendedName>
        <fullName evidence="1">diguanylate cyclase</fullName>
        <ecNumber evidence="1">2.7.7.65</ecNumber>
    </recommendedName>
</protein>
<dbReference type="EMBL" id="CP001841">
    <property type="protein sequence ID" value="AEF81899.1"/>
    <property type="molecule type" value="Genomic_DNA"/>
</dbReference>
<organism evidence="5 6">
    <name type="scientific">Leadbettera azotonutricia (strain ATCC BAA-888 / DSM 13862 / ZAS-9)</name>
    <name type="common">Treponema azotonutricium</name>
    <dbReference type="NCBI Taxonomy" id="545695"/>
    <lineage>
        <taxon>Bacteria</taxon>
        <taxon>Pseudomonadati</taxon>
        <taxon>Spirochaetota</taxon>
        <taxon>Spirochaetia</taxon>
        <taxon>Spirochaetales</taxon>
        <taxon>Breznakiellaceae</taxon>
        <taxon>Leadbettera</taxon>
    </lineage>
</organism>
<reference evidence="5 6" key="2">
    <citation type="journal article" date="2011" name="ISME J.">
        <title>RNA-seq reveals cooperative metabolic interactions between two termite-gut spirochete species in co-culture.</title>
        <authorList>
            <person name="Rosenthal A.Z."/>
            <person name="Matson E.G."/>
            <person name="Eldar A."/>
            <person name="Leadbetter J.R."/>
        </authorList>
    </citation>
    <scope>NUCLEOTIDE SEQUENCE [LARGE SCALE GENOMIC DNA]</scope>
    <source>
        <strain evidence="6">ATCC BAA-888 / DSM 13862 / ZAS-9</strain>
    </source>
</reference>
<gene>
    <name evidence="5" type="ordered locus">TREAZ_2641</name>
</gene>
<keyword evidence="6" id="KW-1185">Reference proteome</keyword>
<dbReference type="SUPFAM" id="SSF51206">
    <property type="entry name" value="cAMP-binding domain-like"/>
    <property type="match status" value="1"/>
</dbReference>
<dbReference type="SUPFAM" id="SSF55073">
    <property type="entry name" value="Nucleotide cyclase"/>
    <property type="match status" value="1"/>
</dbReference>
<evidence type="ECO:0000259" key="4">
    <source>
        <dbReference type="PROSITE" id="PS50887"/>
    </source>
</evidence>
<dbReference type="STRING" id="545695.TREAZ_2641"/>
<dbReference type="Gene3D" id="3.30.70.270">
    <property type="match status" value="1"/>
</dbReference>
<evidence type="ECO:0000256" key="2">
    <source>
        <dbReference type="ARBA" id="ARBA00034247"/>
    </source>
</evidence>
<dbReference type="InterPro" id="IPR000595">
    <property type="entry name" value="cNMP-bd_dom"/>
</dbReference>
<dbReference type="GO" id="GO:0052621">
    <property type="term" value="F:diguanylate cyclase activity"/>
    <property type="evidence" value="ECO:0007669"/>
    <property type="project" value="UniProtKB-EC"/>
</dbReference>
<reference evidence="6" key="1">
    <citation type="submission" date="2009-12" db="EMBL/GenBank/DDBJ databases">
        <title>Complete sequence of Treponema azotonutricium strain ZAS-9.</title>
        <authorList>
            <person name="Tetu S.G."/>
            <person name="Matson E."/>
            <person name="Ren Q."/>
            <person name="Seshadri R."/>
            <person name="Elbourne L."/>
            <person name="Hassan K.A."/>
            <person name="Durkin A."/>
            <person name="Radune D."/>
            <person name="Mohamoud Y."/>
            <person name="Shay R."/>
            <person name="Jin S."/>
            <person name="Zhang X."/>
            <person name="Lucey K."/>
            <person name="Ballor N.R."/>
            <person name="Ottesen E."/>
            <person name="Rosenthal R."/>
            <person name="Allen A."/>
            <person name="Leadbetter J.R."/>
            <person name="Paulsen I.T."/>
        </authorList>
    </citation>
    <scope>NUCLEOTIDE SEQUENCE [LARGE SCALE GENOMIC DNA]</scope>
    <source>
        <strain evidence="6">ATCC BAA-888 / DSM 13862 / ZAS-9</strain>
    </source>
</reference>
<dbReference type="Pfam" id="PF00027">
    <property type="entry name" value="cNMP_binding"/>
    <property type="match status" value="1"/>
</dbReference>
<dbReference type="InterPro" id="IPR014710">
    <property type="entry name" value="RmlC-like_jellyroll"/>
</dbReference>
<dbReference type="PRINTS" id="PR00103">
    <property type="entry name" value="CAMPKINASE"/>
</dbReference>
<dbReference type="EC" id="2.7.7.65" evidence="1"/>
<dbReference type="SMART" id="SM00100">
    <property type="entry name" value="cNMP"/>
    <property type="match status" value="1"/>
</dbReference>
<dbReference type="HOGENOM" id="CLU_000445_11_5_12"/>
<dbReference type="RefSeq" id="WP_015712890.1">
    <property type="nucleotide sequence ID" value="NC_015577.1"/>
</dbReference>
<dbReference type="Pfam" id="PF00990">
    <property type="entry name" value="GGDEF"/>
    <property type="match status" value="1"/>
</dbReference>
<dbReference type="InterPro" id="IPR018488">
    <property type="entry name" value="cNMP-bd_CS"/>
</dbReference>
<dbReference type="NCBIfam" id="TIGR00254">
    <property type="entry name" value="GGDEF"/>
    <property type="match status" value="1"/>
</dbReference>
<dbReference type="InterPro" id="IPR050469">
    <property type="entry name" value="Diguanylate_Cyclase"/>
</dbReference>
<dbReference type="GO" id="GO:0043709">
    <property type="term" value="P:cell adhesion involved in single-species biofilm formation"/>
    <property type="evidence" value="ECO:0007669"/>
    <property type="project" value="TreeGrafter"/>
</dbReference>
<sequence length="335" mass="37346">MSDAQPFSPINDPALLHSPLFTGMSELEYNAIAAFLERRHIPNGQTVFKEGDPGEDMYILLSGKLSAYVSQSDGTQRWMFEIKPGDFFGEMSIIAGETRSATLTAKEETVIMVLQGIDFYRIVFEYPMIGIKLLTAICHIQTTWLNQSSKHLGDLTRWGESARRRAITDELTGLYNRRFLEESIKDRFEHGSVGIRIMSFLMLDLDRIHEINDRHGPPAGDKVFVVVAEILRSCTRSGDICARLAGDEFAILLPDTAETEAMNIAERIRETIANCKVSVPRTPDVVDKIEIEIHTSIGISVAPKYASGCEGLFLSTDSALRKAKDMGRNRVELAG</sequence>
<evidence type="ECO:0000313" key="5">
    <source>
        <dbReference type="EMBL" id="AEF81899.1"/>
    </source>
</evidence>
<dbReference type="InParanoid" id="F5YEC9"/>
<dbReference type="AlphaFoldDB" id="F5YEC9"/>
<feature type="domain" description="GGDEF" evidence="4">
    <location>
        <begin position="196"/>
        <end position="335"/>
    </location>
</feature>
<dbReference type="CDD" id="cd01949">
    <property type="entry name" value="GGDEF"/>
    <property type="match status" value="1"/>
</dbReference>
<proteinExistence type="predicted"/>
<dbReference type="GO" id="GO:0005886">
    <property type="term" value="C:plasma membrane"/>
    <property type="evidence" value="ECO:0007669"/>
    <property type="project" value="TreeGrafter"/>
</dbReference>
<dbReference type="Gene3D" id="2.60.120.10">
    <property type="entry name" value="Jelly Rolls"/>
    <property type="match status" value="1"/>
</dbReference>
<dbReference type="InterPro" id="IPR029787">
    <property type="entry name" value="Nucleotide_cyclase"/>
</dbReference>
<dbReference type="OrthoDB" id="9779586at2"/>
<dbReference type="KEGG" id="taz:TREAZ_2641"/>
<dbReference type="PANTHER" id="PTHR45138">
    <property type="entry name" value="REGULATORY COMPONENTS OF SENSORY TRANSDUCTION SYSTEM"/>
    <property type="match status" value="1"/>
</dbReference>
<dbReference type="PROSITE" id="PS00889">
    <property type="entry name" value="CNMP_BINDING_2"/>
    <property type="match status" value="1"/>
</dbReference>
<comment type="catalytic activity">
    <reaction evidence="2">
        <text>2 GTP = 3',3'-c-di-GMP + 2 diphosphate</text>
        <dbReference type="Rhea" id="RHEA:24898"/>
        <dbReference type="ChEBI" id="CHEBI:33019"/>
        <dbReference type="ChEBI" id="CHEBI:37565"/>
        <dbReference type="ChEBI" id="CHEBI:58805"/>
        <dbReference type="EC" id="2.7.7.65"/>
    </reaction>
</comment>
<feature type="domain" description="Cyclic nucleotide-binding" evidence="3">
    <location>
        <begin position="20"/>
        <end position="123"/>
    </location>
</feature>
<dbReference type="PANTHER" id="PTHR45138:SF9">
    <property type="entry name" value="DIGUANYLATE CYCLASE DGCM-RELATED"/>
    <property type="match status" value="1"/>
</dbReference>
<evidence type="ECO:0000313" key="6">
    <source>
        <dbReference type="Proteomes" id="UP000009222"/>
    </source>
</evidence>
<evidence type="ECO:0000256" key="1">
    <source>
        <dbReference type="ARBA" id="ARBA00012528"/>
    </source>
</evidence>
<name>F5YEC9_LEAAZ</name>
<dbReference type="SMART" id="SM00267">
    <property type="entry name" value="GGDEF"/>
    <property type="match status" value="1"/>
</dbReference>
<dbReference type="GO" id="GO:1902201">
    <property type="term" value="P:negative regulation of bacterial-type flagellum-dependent cell motility"/>
    <property type="evidence" value="ECO:0007669"/>
    <property type="project" value="TreeGrafter"/>
</dbReference>
<dbReference type="InterPro" id="IPR000160">
    <property type="entry name" value="GGDEF_dom"/>
</dbReference>
<dbReference type="InterPro" id="IPR043128">
    <property type="entry name" value="Rev_trsase/Diguanyl_cyclase"/>
</dbReference>
<dbReference type="Proteomes" id="UP000009222">
    <property type="component" value="Chromosome"/>
</dbReference>
<dbReference type="eggNOG" id="COG2199">
    <property type="taxonomic scope" value="Bacteria"/>
</dbReference>
<accession>F5YEC9</accession>
<evidence type="ECO:0000259" key="3">
    <source>
        <dbReference type="PROSITE" id="PS50042"/>
    </source>
</evidence>
<dbReference type="PROSITE" id="PS50887">
    <property type="entry name" value="GGDEF"/>
    <property type="match status" value="1"/>
</dbReference>